<evidence type="ECO:0000313" key="3">
    <source>
        <dbReference type="EMBL" id="KZT25480.1"/>
    </source>
</evidence>
<feature type="compositionally biased region" description="Basic and acidic residues" evidence="1">
    <location>
        <begin position="130"/>
        <end position="164"/>
    </location>
</feature>
<feature type="compositionally biased region" description="Low complexity" evidence="1">
    <location>
        <begin position="170"/>
        <end position="191"/>
    </location>
</feature>
<dbReference type="SMART" id="SM01083">
    <property type="entry name" value="Cir_N"/>
    <property type="match status" value="1"/>
</dbReference>
<proteinExistence type="predicted"/>
<gene>
    <name evidence="3" type="ORF">NEOLEDRAFT_1178276</name>
</gene>
<name>A0A165SPS8_9AGAM</name>
<dbReference type="Proteomes" id="UP000076761">
    <property type="component" value="Unassembled WGS sequence"/>
</dbReference>
<feature type="region of interest" description="Disordered" evidence="1">
    <location>
        <begin position="58"/>
        <end position="83"/>
    </location>
</feature>
<dbReference type="PANTHER" id="PTHR22093:SF0">
    <property type="entry name" value="LEUKOCYTE RECEPTOR CLUSTER MEMBER 1"/>
    <property type="match status" value="1"/>
</dbReference>
<dbReference type="STRING" id="1314782.A0A165SPS8"/>
<protein>
    <recommendedName>
        <fullName evidence="2">CBF1-interacting co-repressor CIR N-terminal domain-containing protein</fullName>
    </recommendedName>
</protein>
<dbReference type="EMBL" id="KV425571">
    <property type="protein sequence ID" value="KZT25480.1"/>
    <property type="molecule type" value="Genomic_DNA"/>
</dbReference>
<dbReference type="InterPro" id="IPR039875">
    <property type="entry name" value="LENG1-like"/>
</dbReference>
<dbReference type="OrthoDB" id="2159131at2759"/>
<keyword evidence="4" id="KW-1185">Reference proteome</keyword>
<dbReference type="PANTHER" id="PTHR22093">
    <property type="entry name" value="LEUKOCYTE RECEPTOR CLUSTER LRC MEMBER 1"/>
    <property type="match status" value="1"/>
</dbReference>
<dbReference type="InParanoid" id="A0A165SPS8"/>
<feature type="domain" description="CBF1-interacting co-repressor CIR N-terminal" evidence="2">
    <location>
        <begin position="11"/>
        <end position="47"/>
    </location>
</feature>
<dbReference type="AlphaFoldDB" id="A0A165SPS8"/>
<dbReference type="InterPro" id="IPR019339">
    <property type="entry name" value="CIR_N_dom"/>
</dbReference>
<feature type="compositionally biased region" description="Basic and acidic residues" evidence="1">
    <location>
        <begin position="217"/>
        <end position="227"/>
    </location>
</feature>
<organism evidence="3 4">
    <name type="scientific">Neolentinus lepideus HHB14362 ss-1</name>
    <dbReference type="NCBI Taxonomy" id="1314782"/>
    <lineage>
        <taxon>Eukaryota</taxon>
        <taxon>Fungi</taxon>
        <taxon>Dikarya</taxon>
        <taxon>Basidiomycota</taxon>
        <taxon>Agaricomycotina</taxon>
        <taxon>Agaricomycetes</taxon>
        <taxon>Gloeophyllales</taxon>
        <taxon>Gloeophyllaceae</taxon>
        <taxon>Neolentinus</taxon>
    </lineage>
</organism>
<evidence type="ECO:0000259" key="2">
    <source>
        <dbReference type="SMART" id="SM01083"/>
    </source>
</evidence>
<sequence length="286" mass="32717">MGKLNIAHHKSYHPYRLDNIERVRRDEEDAKLKEEREEDRMRVADAEARMDALRKRAVMSNQTDDEGAMVVAESSSGAGRDEADRLTTARGHINLFADIEQQSITEAIRKVKKTVPSESEKGFPLAPSAKDLKPWYSEKSRDKGKEVDDGRRSRDLARQSRDDPLTFINSRLSSSSGSSSRPQPSFRPSRPQNRERRSPPLPMPHSKSLPPSLQEFRLSRESSERQRALALIARKKREMAGSQTPSTVRGDDRGYYGDLYNKVEVREAYAQRERGRGHKSATDRRW</sequence>
<evidence type="ECO:0000256" key="1">
    <source>
        <dbReference type="SAM" id="MobiDB-lite"/>
    </source>
</evidence>
<reference evidence="3 4" key="1">
    <citation type="journal article" date="2016" name="Mol. Biol. Evol.">
        <title>Comparative Genomics of Early-Diverging Mushroom-Forming Fungi Provides Insights into the Origins of Lignocellulose Decay Capabilities.</title>
        <authorList>
            <person name="Nagy L.G."/>
            <person name="Riley R."/>
            <person name="Tritt A."/>
            <person name="Adam C."/>
            <person name="Daum C."/>
            <person name="Floudas D."/>
            <person name="Sun H."/>
            <person name="Yadav J.S."/>
            <person name="Pangilinan J."/>
            <person name="Larsson K.H."/>
            <person name="Matsuura K."/>
            <person name="Barry K."/>
            <person name="Labutti K."/>
            <person name="Kuo R."/>
            <person name="Ohm R.A."/>
            <person name="Bhattacharya S.S."/>
            <person name="Shirouzu T."/>
            <person name="Yoshinaga Y."/>
            <person name="Martin F.M."/>
            <person name="Grigoriev I.V."/>
            <person name="Hibbett D.S."/>
        </authorList>
    </citation>
    <scope>NUCLEOTIDE SEQUENCE [LARGE SCALE GENOMIC DNA]</scope>
    <source>
        <strain evidence="3 4">HHB14362 ss-1</strain>
    </source>
</reference>
<dbReference type="Pfam" id="PF10197">
    <property type="entry name" value="Cir_N"/>
    <property type="match status" value="1"/>
</dbReference>
<evidence type="ECO:0000313" key="4">
    <source>
        <dbReference type="Proteomes" id="UP000076761"/>
    </source>
</evidence>
<feature type="region of interest" description="Disordered" evidence="1">
    <location>
        <begin position="113"/>
        <end position="256"/>
    </location>
</feature>
<accession>A0A165SPS8</accession>